<comment type="caution">
    <text evidence="1">The sequence shown here is derived from an EMBL/GenBank/DDBJ whole genome shotgun (WGS) entry which is preliminary data.</text>
</comment>
<accession>A0A840IKY4</accession>
<gene>
    <name evidence="1" type="ORF">BDZ31_004195</name>
</gene>
<dbReference type="Proteomes" id="UP000585272">
    <property type="component" value="Unassembled WGS sequence"/>
</dbReference>
<protein>
    <submittedName>
        <fullName evidence="1">Uncharacterized protein</fullName>
    </submittedName>
</protein>
<dbReference type="AlphaFoldDB" id="A0A840IKY4"/>
<organism evidence="1 2">
    <name type="scientific">Conexibacter arvalis</name>
    <dbReference type="NCBI Taxonomy" id="912552"/>
    <lineage>
        <taxon>Bacteria</taxon>
        <taxon>Bacillati</taxon>
        <taxon>Actinomycetota</taxon>
        <taxon>Thermoleophilia</taxon>
        <taxon>Solirubrobacterales</taxon>
        <taxon>Conexibacteraceae</taxon>
        <taxon>Conexibacter</taxon>
    </lineage>
</organism>
<sequence>MAATTKIDFDSDLLAKLRARRPGKDDRTLLEELARIELGFETLREVQRRNALSEDEATDLAVRAVREVRAERR</sequence>
<dbReference type="EMBL" id="JACHNU010000008">
    <property type="protein sequence ID" value="MBB4664580.1"/>
    <property type="molecule type" value="Genomic_DNA"/>
</dbReference>
<name>A0A840IKY4_9ACTN</name>
<evidence type="ECO:0000313" key="1">
    <source>
        <dbReference type="EMBL" id="MBB4664580.1"/>
    </source>
</evidence>
<keyword evidence="2" id="KW-1185">Reference proteome</keyword>
<evidence type="ECO:0000313" key="2">
    <source>
        <dbReference type="Proteomes" id="UP000585272"/>
    </source>
</evidence>
<reference evidence="1 2" key="1">
    <citation type="submission" date="2020-08" db="EMBL/GenBank/DDBJ databases">
        <title>Genomic Encyclopedia of Archaeal and Bacterial Type Strains, Phase II (KMG-II): from individual species to whole genera.</title>
        <authorList>
            <person name="Goeker M."/>
        </authorList>
    </citation>
    <scope>NUCLEOTIDE SEQUENCE [LARGE SCALE GENOMIC DNA]</scope>
    <source>
        <strain evidence="1 2">DSM 23288</strain>
    </source>
</reference>
<proteinExistence type="predicted"/>
<dbReference type="RefSeq" id="WP_246345688.1">
    <property type="nucleotide sequence ID" value="NZ_JACHNU010000008.1"/>
</dbReference>